<evidence type="ECO:0000313" key="2">
    <source>
        <dbReference type="Proteomes" id="UP000054858"/>
    </source>
</evidence>
<accession>A0A0W0X0Q9</accession>
<protein>
    <submittedName>
        <fullName evidence="1">Uncharacterized protein</fullName>
    </submittedName>
</protein>
<dbReference type="EMBL" id="LNYP01000029">
    <property type="protein sequence ID" value="KTD38138.1"/>
    <property type="molecule type" value="Genomic_DNA"/>
</dbReference>
<dbReference type="Proteomes" id="UP000054858">
    <property type="component" value="Unassembled WGS sequence"/>
</dbReference>
<dbReference type="AlphaFoldDB" id="A0A0W0X0Q9"/>
<proteinExistence type="predicted"/>
<name>A0A0W0X0Q9_9GAMM</name>
<reference evidence="1 2" key="1">
    <citation type="submission" date="2015-11" db="EMBL/GenBank/DDBJ databases">
        <title>Genomic analysis of 38 Legionella species identifies large and diverse effector repertoires.</title>
        <authorList>
            <person name="Burstein D."/>
            <person name="Amaro F."/>
            <person name="Zusman T."/>
            <person name="Lifshitz Z."/>
            <person name="Cohen O."/>
            <person name="Gilbert J.A."/>
            <person name="Pupko T."/>
            <person name="Shuman H.A."/>
            <person name="Segal G."/>
        </authorList>
    </citation>
    <scope>NUCLEOTIDE SEQUENCE [LARGE SCALE GENOMIC DNA]</scope>
    <source>
        <strain evidence="1 2">Oak Ridge-10</strain>
    </source>
</reference>
<dbReference type="PATRIC" id="fig|29423.5.peg.1901"/>
<comment type="caution">
    <text evidence="1">The sequence shown here is derived from an EMBL/GenBank/DDBJ whole genome shotgun (WGS) entry which is preliminary data.</text>
</comment>
<gene>
    <name evidence="1" type="ORF">Loak_1814</name>
</gene>
<organism evidence="1 2">
    <name type="scientific">Legionella oakridgensis</name>
    <dbReference type="NCBI Taxonomy" id="29423"/>
    <lineage>
        <taxon>Bacteria</taxon>
        <taxon>Pseudomonadati</taxon>
        <taxon>Pseudomonadota</taxon>
        <taxon>Gammaproteobacteria</taxon>
        <taxon>Legionellales</taxon>
        <taxon>Legionellaceae</taxon>
        <taxon>Legionella</taxon>
    </lineage>
</organism>
<sequence>MENKQIRESLQEIIRYLENYEEKERLPENPSHGLKQTQFSSIRDVVRKLNEILNSIR</sequence>
<evidence type="ECO:0000313" key="1">
    <source>
        <dbReference type="EMBL" id="KTD38138.1"/>
    </source>
</evidence>